<dbReference type="UniPathway" id="UPA00034">
    <property type="reaction ID" value="UER00018"/>
</dbReference>
<keyword evidence="17" id="KW-1185">Reference proteome</keyword>
<dbReference type="InterPro" id="IPR022663">
    <property type="entry name" value="DapB_C"/>
</dbReference>
<dbReference type="SUPFAM" id="SSF55347">
    <property type="entry name" value="Glyceraldehyde-3-phosphate dehydrogenase-like, C-terminal domain"/>
    <property type="match status" value="1"/>
</dbReference>
<dbReference type="Gene3D" id="3.40.50.720">
    <property type="entry name" value="NAD(P)-binding Rossmann-like Domain"/>
    <property type="match status" value="1"/>
</dbReference>
<evidence type="ECO:0000256" key="5">
    <source>
        <dbReference type="ARBA" id="ARBA00022915"/>
    </source>
</evidence>
<evidence type="ECO:0000256" key="7">
    <source>
        <dbReference type="ARBA" id="ARBA00023027"/>
    </source>
</evidence>
<feature type="binding site" evidence="13">
    <location>
        <position position="153"/>
    </location>
    <ligand>
        <name>(S)-2,3,4,5-tetrahydrodipicolinate</name>
        <dbReference type="ChEBI" id="CHEBI:16845"/>
    </ligand>
</feature>
<comment type="catalytic activity">
    <reaction evidence="12 13">
        <text>(S)-2,3,4,5-tetrahydrodipicolinate + NAD(+) + H2O = (2S,4S)-4-hydroxy-2,3,4,5-tetrahydrodipicolinate + NADH + H(+)</text>
        <dbReference type="Rhea" id="RHEA:35323"/>
        <dbReference type="ChEBI" id="CHEBI:15377"/>
        <dbReference type="ChEBI" id="CHEBI:15378"/>
        <dbReference type="ChEBI" id="CHEBI:16845"/>
        <dbReference type="ChEBI" id="CHEBI:57540"/>
        <dbReference type="ChEBI" id="CHEBI:57945"/>
        <dbReference type="ChEBI" id="CHEBI:67139"/>
        <dbReference type="EC" id="1.17.1.8"/>
    </reaction>
</comment>
<dbReference type="GO" id="GO:0016726">
    <property type="term" value="F:oxidoreductase activity, acting on CH or CH2 groups, NAD or NADP as acceptor"/>
    <property type="evidence" value="ECO:0007669"/>
    <property type="project" value="UniProtKB-UniRule"/>
</dbReference>
<dbReference type="PROSITE" id="PS01298">
    <property type="entry name" value="DAPB"/>
    <property type="match status" value="1"/>
</dbReference>
<dbReference type="GO" id="GO:0051287">
    <property type="term" value="F:NAD binding"/>
    <property type="evidence" value="ECO:0007669"/>
    <property type="project" value="UniProtKB-UniRule"/>
</dbReference>
<feature type="binding site" evidence="13">
    <location>
        <position position="46"/>
    </location>
    <ligand>
        <name>NADP(+)</name>
        <dbReference type="ChEBI" id="CHEBI:58349"/>
    </ligand>
</feature>
<dbReference type="GO" id="GO:0019877">
    <property type="term" value="P:diaminopimelate biosynthetic process"/>
    <property type="evidence" value="ECO:0007669"/>
    <property type="project" value="UniProtKB-UniRule"/>
</dbReference>
<feature type="active site" description="Proton donor" evidence="13">
    <location>
        <position position="156"/>
    </location>
</feature>
<proteinExistence type="inferred from homology"/>
<comment type="similarity">
    <text evidence="1 13">Belongs to the DapB family.</text>
</comment>
<dbReference type="OrthoDB" id="9790352at2"/>
<dbReference type="HAMAP" id="MF_00102">
    <property type="entry name" value="DapB"/>
    <property type="match status" value="1"/>
</dbReference>
<dbReference type="Proteomes" id="UP000246964">
    <property type="component" value="Unassembled WGS sequence"/>
</dbReference>
<evidence type="ECO:0000256" key="10">
    <source>
        <dbReference type="ARBA" id="ARBA00038983"/>
    </source>
</evidence>
<dbReference type="Pfam" id="PF01113">
    <property type="entry name" value="DapB_N"/>
    <property type="match status" value="1"/>
</dbReference>
<protein>
    <recommendedName>
        <fullName evidence="10 13">4-hydroxy-tetrahydrodipicolinate reductase</fullName>
        <shortName evidence="13">HTPA reductase</shortName>
        <ecNumber evidence="10 13">1.17.1.8</ecNumber>
    </recommendedName>
</protein>
<keyword evidence="5 13" id="KW-0220">Diaminopimelate biosynthesis</keyword>
<comment type="subcellular location">
    <subcellularLocation>
        <location evidence="13">Cytoplasm</location>
    </subcellularLocation>
</comment>
<keyword evidence="6 13" id="KW-0560">Oxidoreductase</keyword>
<comment type="caution">
    <text evidence="13">Lacks conserved residue(s) required for the propagation of feature annotation.</text>
</comment>
<dbReference type="CDD" id="cd02274">
    <property type="entry name" value="DHDPR_N"/>
    <property type="match status" value="1"/>
</dbReference>
<dbReference type="EMBL" id="QGTT01000001">
    <property type="protein sequence ID" value="PWW16063.1"/>
    <property type="molecule type" value="Genomic_DNA"/>
</dbReference>
<feature type="binding site" evidence="13">
    <location>
        <begin position="9"/>
        <end position="14"/>
    </location>
    <ligand>
        <name>NAD(+)</name>
        <dbReference type="ChEBI" id="CHEBI:57540"/>
    </ligand>
</feature>
<keyword evidence="4 13" id="KW-0521">NADP</keyword>
<gene>
    <name evidence="13" type="primary">dapB</name>
    <name evidence="16" type="ORF">DET45_101163</name>
</gene>
<feature type="active site" description="Proton donor/acceptor" evidence="13">
    <location>
        <position position="152"/>
    </location>
</feature>
<evidence type="ECO:0000256" key="3">
    <source>
        <dbReference type="ARBA" id="ARBA00022605"/>
    </source>
</evidence>
<dbReference type="InterPro" id="IPR000846">
    <property type="entry name" value="DapB_N"/>
</dbReference>
<feature type="binding site" evidence="13">
    <location>
        <begin position="120"/>
        <end position="123"/>
    </location>
    <ligand>
        <name>NAD(+)</name>
        <dbReference type="ChEBI" id="CHEBI:57540"/>
    </ligand>
</feature>
<sequence length="269" mass="28100">MSLKVGILGASGRMGQAVIVAAKRLEVAVTAAVVSQQSSRYGQPIRANDADGGVCFQHADELQAGQVEVLIDFSLPQALSANLALAQRLQVPIVVCTTGLGESHQQALDQAATKIPVLYAANTSVGMTLLRQLVQLTAAALPHTDIEIIEAHHSAKRDGPSGTALALGASAAAGRGVELTDVSAGVRGDGLRQPGSIGFAVVRAADIIGEHTVLFAQPGERLELTHRVGDRHIFAQGAVQAAQWLQQQSAGRYSMADMLQLKALLQDLL</sequence>
<dbReference type="EC" id="1.17.1.8" evidence="10 13"/>
<name>A0A317QEI4_9GAMM</name>
<dbReference type="AlphaFoldDB" id="A0A317QEI4"/>
<comment type="caution">
    <text evidence="16">The sequence shown here is derived from an EMBL/GenBank/DDBJ whole genome shotgun (WGS) entry which is preliminary data.</text>
</comment>
<evidence type="ECO:0000313" key="17">
    <source>
        <dbReference type="Proteomes" id="UP000246964"/>
    </source>
</evidence>
<accession>A0A317QEI4</accession>
<dbReference type="PANTHER" id="PTHR20836:SF0">
    <property type="entry name" value="4-HYDROXY-TETRAHYDRODIPICOLINATE REDUCTASE 1, CHLOROPLASTIC-RELATED"/>
    <property type="match status" value="1"/>
</dbReference>
<evidence type="ECO:0000256" key="9">
    <source>
        <dbReference type="ARBA" id="ARBA00037922"/>
    </source>
</evidence>
<evidence type="ECO:0000256" key="2">
    <source>
        <dbReference type="ARBA" id="ARBA00022490"/>
    </source>
</evidence>
<dbReference type="Pfam" id="PF05173">
    <property type="entry name" value="DapB_C"/>
    <property type="match status" value="1"/>
</dbReference>
<dbReference type="RefSeq" id="WP_110074806.1">
    <property type="nucleotide sequence ID" value="NZ_QGTT01000001.1"/>
</dbReference>
<comment type="pathway">
    <text evidence="9 13">Amino-acid biosynthesis; L-lysine biosynthesis via DAP pathway; (S)-tetrahydrodipicolinate from L-aspartate: step 4/4.</text>
</comment>
<dbReference type="InterPro" id="IPR022664">
    <property type="entry name" value="DapB_N_CS"/>
</dbReference>
<dbReference type="GO" id="GO:0050661">
    <property type="term" value="F:NADP binding"/>
    <property type="evidence" value="ECO:0007669"/>
    <property type="project" value="UniProtKB-UniRule"/>
</dbReference>
<dbReference type="InterPro" id="IPR036291">
    <property type="entry name" value="NAD(P)-bd_dom_sf"/>
</dbReference>
<evidence type="ECO:0000256" key="12">
    <source>
        <dbReference type="ARBA" id="ARBA00049396"/>
    </source>
</evidence>
<keyword evidence="8 13" id="KW-0457">Lysine biosynthesis</keyword>
<dbReference type="PANTHER" id="PTHR20836">
    <property type="entry name" value="DIHYDRODIPICOLINATE REDUCTASE"/>
    <property type="match status" value="1"/>
</dbReference>
<evidence type="ECO:0000256" key="4">
    <source>
        <dbReference type="ARBA" id="ARBA00022857"/>
    </source>
</evidence>
<dbReference type="GO" id="GO:0008839">
    <property type="term" value="F:4-hydroxy-tetrahydrodipicolinate reductase"/>
    <property type="evidence" value="ECO:0007669"/>
    <property type="project" value="UniProtKB-UniRule"/>
</dbReference>
<evidence type="ECO:0000313" key="16">
    <source>
        <dbReference type="EMBL" id="PWW16063.1"/>
    </source>
</evidence>
<comment type="caution">
    <text evidence="13">Was originally thought to be a dihydrodipicolinate reductase (DHDPR), catalyzing the conversion of dihydrodipicolinate to tetrahydrodipicolinate. However, it was shown in E.coli that the substrate of the enzymatic reaction is not dihydrodipicolinate (DHDP) but in fact (2S,4S)-4-hydroxy-2,3,4,5-tetrahydrodipicolinic acid (HTPA), the product released by the DapA-catalyzed reaction.</text>
</comment>
<evidence type="ECO:0000256" key="11">
    <source>
        <dbReference type="ARBA" id="ARBA00049080"/>
    </source>
</evidence>
<evidence type="ECO:0000256" key="1">
    <source>
        <dbReference type="ARBA" id="ARBA00006642"/>
    </source>
</evidence>
<dbReference type="InterPro" id="IPR023940">
    <property type="entry name" value="DHDPR_bac"/>
</dbReference>
<evidence type="ECO:0000256" key="13">
    <source>
        <dbReference type="HAMAP-Rule" id="MF_00102"/>
    </source>
</evidence>
<reference evidence="16 17" key="1">
    <citation type="submission" date="2018-05" db="EMBL/GenBank/DDBJ databases">
        <title>Freshwater and sediment microbial communities from various areas in North America, analyzing microbe dynamics in response to fracking.</title>
        <authorList>
            <person name="Lamendella R."/>
        </authorList>
    </citation>
    <scope>NUCLEOTIDE SEQUENCE [LARGE SCALE GENOMIC DNA]</scope>
    <source>
        <strain evidence="16 17">125B1</strain>
    </source>
</reference>
<dbReference type="GO" id="GO:0009089">
    <property type="term" value="P:lysine biosynthetic process via diaminopimelate"/>
    <property type="evidence" value="ECO:0007669"/>
    <property type="project" value="UniProtKB-UniRule"/>
</dbReference>
<evidence type="ECO:0000256" key="6">
    <source>
        <dbReference type="ARBA" id="ARBA00023002"/>
    </source>
</evidence>
<feature type="binding site" evidence="13">
    <location>
        <begin position="162"/>
        <end position="163"/>
    </location>
    <ligand>
        <name>(S)-2,3,4,5-tetrahydrodipicolinate</name>
        <dbReference type="ChEBI" id="CHEBI:16845"/>
    </ligand>
</feature>
<comment type="function">
    <text evidence="13">Catalyzes the conversion of 4-hydroxy-tetrahydrodipicolinate (HTPA) to tetrahydrodipicolinate.</text>
</comment>
<comment type="catalytic activity">
    <reaction evidence="11 13">
        <text>(S)-2,3,4,5-tetrahydrodipicolinate + NADP(+) + H2O = (2S,4S)-4-hydroxy-2,3,4,5-tetrahydrodipicolinate + NADPH + H(+)</text>
        <dbReference type="Rhea" id="RHEA:35331"/>
        <dbReference type="ChEBI" id="CHEBI:15377"/>
        <dbReference type="ChEBI" id="CHEBI:15378"/>
        <dbReference type="ChEBI" id="CHEBI:16845"/>
        <dbReference type="ChEBI" id="CHEBI:57783"/>
        <dbReference type="ChEBI" id="CHEBI:58349"/>
        <dbReference type="ChEBI" id="CHEBI:67139"/>
        <dbReference type="EC" id="1.17.1.8"/>
    </reaction>
</comment>
<dbReference type="SUPFAM" id="SSF51735">
    <property type="entry name" value="NAD(P)-binding Rossmann-fold domains"/>
    <property type="match status" value="1"/>
</dbReference>
<keyword evidence="2 13" id="KW-0963">Cytoplasm</keyword>
<comment type="subunit">
    <text evidence="13">Homotetramer.</text>
</comment>
<keyword evidence="3 13" id="KW-0028">Amino-acid biosynthesis</keyword>
<evidence type="ECO:0000259" key="14">
    <source>
        <dbReference type="Pfam" id="PF01113"/>
    </source>
</evidence>
<feature type="domain" description="Dihydrodipicolinate reductase N-terminal" evidence="14">
    <location>
        <begin position="4"/>
        <end position="122"/>
    </location>
</feature>
<evidence type="ECO:0000256" key="8">
    <source>
        <dbReference type="ARBA" id="ARBA00023154"/>
    </source>
</evidence>
<organism evidence="16 17">
    <name type="scientific">Pseudidiomarina maritima</name>
    <dbReference type="NCBI Taxonomy" id="519453"/>
    <lineage>
        <taxon>Bacteria</taxon>
        <taxon>Pseudomonadati</taxon>
        <taxon>Pseudomonadota</taxon>
        <taxon>Gammaproteobacteria</taxon>
        <taxon>Alteromonadales</taxon>
        <taxon>Idiomarinaceae</taxon>
        <taxon>Pseudidiomarina</taxon>
    </lineage>
</organism>
<dbReference type="PIRSF" id="PIRSF000161">
    <property type="entry name" value="DHPR"/>
    <property type="match status" value="1"/>
</dbReference>
<dbReference type="GO" id="GO:0005829">
    <property type="term" value="C:cytosol"/>
    <property type="evidence" value="ECO:0007669"/>
    <property type="project" value="TreeGrafter"/>
</dbReference>
<feature type="domain" description="Dihydrodipicolinate reductase C-terminal" evidence="15">
    <location>
        <begin position="126"/>
        <end position="259"/>
    </location>
</feature>
<dbReference type="NCBIfam" id="TIGR00036">
    <property type="entry name" value="dapB"/>
    <property type="match status" value="1"/>
</dbReference>
<evidence type="ECO:0000259" key="15">
    <source>
        <dbReference type="Pfam" id="PF05173"/>
    </source>
</evidence>
<keyword evidence="7 13" id="KW-0520">NAD</keyword>
<dbReference type="Gene3D" id="3.30.360.10">
    <property type="entry name" value="Dihydrodipicolinate Reductase, domain 2"/>
    <property type="match status" value="1"/>
</dbReference>
<feature type="binding site" evidence="13">
    <location>
        <begin position="96"/>
        <end position="98"/>
    </location>
    <ligand>
        <name>NAD(+)</name>
        <dbReference type="ChEBI" id="CHEBI:57540"/>
    </ligand>
</feature>